<protein>
    <submittedName>
        <fullName evidence="1">Uncharacterized protein</fullName>
    </submittedName>
</protein>
<evidence type="ECO:0000313" key="2">
    <source>
        <dbReference type="Proteomes" id="UP000244073"/>
    </source>
</evidence>
<dbReference type="GeneID" id="63817181"/>
<dbReference type="RefSeq" id="XP_040748470.1">
    <property type="nucleotide sequence ID" value="XM_040900299.1"/>
</dbReference>
<accession>A0A2T5LLB8</accession>
<gene>
    <name evidence="1" type="ORF">P175DRAFT_0536280</name>
</gene>
<organism evidence="1 2">
    <name type="scientific">Aspergillus ochraceoroseus IBT 24754</name>
    <dbReference type="NCBI Taxonomy" id="1392256"/>
    <lineage>
        <taxon>Eukaryota</taxon>
        <taxon>Fungi</taxon>
        <taxon>Dikarya</taxon>
        <taxon>Ascomycota</taxon>
        <taxon>Pezizomycotina</taxon>
        <taxon>Eurotiomycetes</taxon>
        <taxon>Eurotiomycetidae</taxon>
        <taxon>Eurotiales</taxon>
        <taxon>Aspergillaceae</taxon>
        <taxon>Aspergillus</taxon>
        <taxon>Aspergillus subgen. Nidulantes</taxon>
    </lineage>
</organism>
<dbReference type="EMBL" id="MSFN02000012">
    <property type="protein sequence ID" value="PTU17078.1"/>
    <property type="molecule type" value="Genomic_DNA"/>
</dbReference>
<sequence length="107" mass="11744">MPAVTACLHNPQNVTRCCCFTEANKTTTKYYYQATAEFIHHGQDGKLEKQKVPIKIGDLQNTYVMIPPDIGHALGASTRLAGPALRPAIVVLDTSNCIKQSHYLQSS</sequence>
<proteinExistence type="predicted"/>
<dbReference type="VEuPathDB" id="FungiDB:P175DRAFT_0536280"/>
<comment type="caution">
    <text evidence="1">The sequence shown here is derived from an EMBL/GenBank/DDBJ whole genome shotgun (WGS) entry which is preliminary data.</text>
</comment>
<name>A0A2T5LLB8_9EURO</name>
<reference evidence="1 2" key="1">
    <citation type="journal article" date="2018" name="Proc. Natl. Acad. Sci. U.S.A.">
        <title>Linking secondary metabolites to gene clusters through genome sequencing of six diverse Aspergillus species.</title>
        <authorList>
            <person name="Kaerboelling I."/>
            <person name="Vesth T.C."/>
            <person name="Frisvad J.C."/>
            <person name="Nybo J.L."/>
            <person name="Theobald S."/>
            <person name="Kuo A."/>
            <person name="Bowyer P."/>
            <person name="Matsuda Y."/>
            <person name="Mondo S."/>
            <person name="Lyhne E.K."/>
            <person name="Kogle M.E."/>
            <person name="Clum A."/>
            <person name="Lipzen A."/>
            <person name="Salamov A."/>
            <person name="Ngan C.Y."/>
            <person name="Daum C."/>
            <person name="Chiniquy J."/>
            <person name="Barry K."/>
            <person name="LaButti K."/>
            <person name="Haridas S."/>
            <person name="Simmons B.A."/>
            <person name="Magnuson J.K."/>
            <person name="Mortensen U.H."/>
            <person name="Larsen T.O."/>
            <person name="Grigoriev I.V."/>
            <person name="Baker S.E."/>
            <person name="Andersen M.R."/>
        </authorList>
    </citation>
    <scope>NUCLEOTIDE SEQUENCE [LARGE SCALE GENOMIC DNA]</scope>
    <source>
        <strain evidence="1 2">IBT 24754</strain>
    </source>
</reference>
<dbReference type="AlphaFoldDB" id="A0A2T5LLB8"/>
<dbReference type="Proteomes" id="UP000244073">
    <property type="component" value="Unassembled WGS sequence"/>
</dbReference>
<evidence type="ECO:0000313" key="1">
    <source>
        <dbReference type="EMBL" id="PTU17078.1"/>
    </source>
</evidence>